<keyword evidence="2" id="KW-0004">4Fe-4S</keyword>
<dbReference type="SFLD" id="SFLDG01082">
    <property type="entry name" value="B12-binding_domain_containing"/>
    <property type="match status" value="1"/>
</dbReference>
<dbReference type="SFLD" id="SFLDG01123">
    <property type="entry name" value="methyltransferase_(Class_B)"/>
    <property type="match status" value="1"/>
</dbReference>
<dbReference type="InterPro" id="IPR023404">
    <property type="entry name" value="rSAM_horseshoe"/>
</dbReference>
<dbReference type="PANTHER" id="PTHR43409:SF7">
    <property type="entry name" value="BLL1977 PROTEIN"/>
    <property type="match status" value="1"/>
</dbReference>
<dbReference type="GO" id="GO:0003824">
    <property type="term" value="F:catalytic activity"/>
    <property type="evidence" value="ECO:0007669"/>
    <property type="project" value="InterPro"/>
</dbReference>
<evidence type="ECO:0000256" key="7">
    <source>
        <dbReference type="ARBA" id="ARBA00023004"/>
    </source>
</evidence>
<evidence type="ECO:0000256" key="1">
    <source>
        <dbReference type="ARBA" id="ARBA00001966"/>
    </source>
</evidence>
<proteinExistence type="predicted"/>
<gene>
    <name evidence="10" type="ORF">P4G45_07895</name>
</gene>
<dbReference type="Pfam" id="PF04055">
    <property type="entry name" value="Radical_SAM"/>
    <property type="match status" value="1"/>
</dbReference>
<protein>
    <submittedName>
        <fullName evidence="10">Radical SAM protein</fullName>
    </submittedName>
</protein>
<dbReference type="AlphaFoldDB" id="A0AAU7D2Q7"/>
<feature type="domain" description="Radical SAM core" evidence="9">
    <location>
        <begin position="105"/>
        <end position="359"/>
    </location>
</feature>
<organism evidence="10">
    <name type="scientific">Edaphobacter paludis</name>
    <dbReference type="NCBI Taxonomy" id="3035702"/>
    <lineage>
        <taxon>Bacteria</taxon>
        <taxon>Pseudomonadati</taxon>
        <taxon>Acidobacteriota</taxon>
        <taxon>Terriglobia</taxon>
        <taxon>Terriglobales</taxon>
        <taxon>Acidobacteriaceae</taxon>
        <taxon>Edaphobacter</taxon>
    </lineage>
</organism>
<dbReference type="SUPFAM" id="SSF102114">
    <property type="entry name" value="Radical SAM enzymes"/>
    <property type="match status" value="1"/>
</dbReference>
<dbReference type="Gene3D" id="3.80.30.20">
    <property type="entry name" value="tm_1862 like domain"/>
    <property type="match status" value="1"/>
</dbReference>
<dbReference type="CDD" id="cd01335">
    <property type="entry name" value="Radical_SAM"/>
    <property type="match status" value="1"/>
</dbReference>
<dbReference type="PROSITE" id="PS51918">
    <property type="entry name" value="RADICAL_SAM"/>
    <property type="match status" value="1"/>
</dbReference>
<keyword evidence="3" id="KW-0489">Methyltransferase</keyword>
<evidence type="ECO:0000256" key="4">
    <source>
        <dbReference type="ARBA" id="ARBA00022679"/>
    </source>
</evidence>
<sequence>MPESISPGDIVGISVHTGNALRGYEVGRMARARGAWVVYGGIHATLFPEESFERGEAHSVVKGDGDLIWAKVVTDCLAGKPGRIYDGGRLEGSEFIPARWDLMPRDKYMWASVQTTRGCPKHCSFCSVWRTDGQKPRQRQFQKVIDEIVALRRIGFRFIALADDNFYPVTLTDLRLAREQNNTARLEELTSIRAERFRLMEELAKLPKDMVFFTQITMEAGEDGEYLDAMRKANIKGALVGVEAVTPEGLKAVFKDFNYSGEALAKQLQTFKQHGVHVLGSFIFGLPTDKPATFDATVEMALKAGVTFAQFVMMTPFPGTVDFLRWEKEQAEHPTLVGDVPITRYWLIPIAVRPKMFTPHPSMSSEEIRERTQKVWDRFYNWSAIWQRSACTPTLRARVAFMFLSKLYRQMYAGTGISTDSARRKKSKRWARWTAGQCRKLFQAKPMPELQSPIWDLEFSSNSPRPAFLNVEHASQSGPFAMLP</sequence>
<dbReference type="GO" id="GO:0051539">
    <property type="term" value="F:4 iron, 4 sulfur cluster binding"/>
    <property type="evidence" value="ECO:0007669"/>
    <property type="project" value="UniProtKB-KW"/>
</dbReference>
<evidence type="ECO:0000256" key="2">
    <source>
        <dbReference type="ARBA" id="ARBA00022485"/>
    </source>
</evidence>
<evidence type="ECO:0000313" key="10">
    <source>
        <dbReference type="EMBL" id="XBH11636.1"/>
    </source>
</evidence>
<dbReference type="InterPro" id="IPR051198">
    <property type="entry name" value="BchE-like"/>
</dbReference>
<dbReference type="InterPro" id="IPR006638">
    <property type="entry name" value="Elp3/MiaA/NifB-like_rSAM"/>
</dbReference>
<evidence type="ECO:0000256" key="6">
    <source>
        <dbReference type="ARBA" id="ARBA00022723"/>
    </source>
</evidence>
<reference evidence="10" key="1">
    <citation type="submission" date="2023-03" db="EMBL/GenBank/DDBJ databases">
        <title>Edaphobacter sp.</title>
        <authorList>
            <person name="Huber K.J."/>
            <person name="Papendorf J."/>
            <person name="Pilke C."/>
            <person name="Bunk B."/>
            <person name="Sproeer C."/>
            <person name="Pester M."/>
        </authorList>
    </citation>
    <scope>NUCLEOTIDE SEQUENCE</scope>
    <source>
        <strain evidence="10">DSM 109919</strain>
    </source>
</reference>
<keyword evidence="4" id="KW-0808">Transferase</keyword>
<keyword evidence="5" id="KW-0949">S-adenosyl-L-methionine</keyword>
<dbReference type="PANTHER" id="PTHR43409">
    <property type="entry name" value="ANAEROBIC MAGNESIUM-PROTOPORPHYRIN IX MONOMETHYL ESTER CYCLASE-RELATED"/>
    <property type="match status" value="1"/>
</dbReference>
<evidence type="ECO:0000256" key="3">
    <source>
        <dbReference type="ARBA" id="ARBA00022603"/>
    </source>
</evidence>
<dbReference type="InterPro" id="IPR020612">
    <property type="entry name" value="Methylthiotransferase_CS"/>
</dbReference>
<dbReference type="KEGG" id="epl:P4G45_07895"/>
<evidence type="ECO:0000256" key="5">
    <source>
        <dbReference type="ARBA" id="ARBA00022691"/>
    </source>
</evidence>
<dbReference type="PROSITE" id="PS01278">
    <property type="entry name" value="MTTASE_RADICAL"/>
    <property type="match status" value="1"/>
</dbReference>
<dbReference type="InterPro" id="IPR058240">
    <property type="entry name" value="rSAM_sf"/>
</dbReference>
<keyword evidence="7" id="KW-0408">Iron</keyword>
<dbReference type="SFLD" id="SFLDS00029">
    <property type="entry name" value="Radical_SAM"/>
    <property type="match status" value="1"/>
</dbReference>
<keyword evidence="6" id="KW-0479">Metal-binding</keyword>
<dbReference type="InterPro" id="IPR034466">
    <property type="entry name" value="Methyltransferase_Class_B"/>
</dbReference>
<accession>A0AAU7D2Q7</accession>
<dbReference type="EMBL" id="CP121194">
    <property type="protein sequence ID" value="XBH11636.1"/>
    <property type="molecule type" value="Genomic_DNA"/>
</dbReference>
<evidence type="ECO:0000259" key="9">
    <source>
        <dbReference type="PROSITE" id="PS51918"/>
    </source>
</evidence>
<name>A0AAU7D2Q7_9BACT</name>
<keyword evidence="8" id="KW-0411">Iron-sulfur</keyword>
<evidence type="ECO:0000256" key="8">
    <source>
        <dbReference type="ARBA" id="ARBA00023014"/>
    </source>
</evidence>
<dbReference type="GO" id="GO:0046872">
    <property type="term" value="F:metal ion binding"/>
    <property type="evidence" value="ECO:0007669"/>
    <property type="project" value="UniProtKB-KW"/>
</dbReference>
<dbReference type="GO" id="GO:0005829">
    <property type="term" value="C:cytosol"/>
    <property type="evidence" value="ECO:0007669"/>
    <property type="project" value="TreeGrafter"/>
</dbReference>
<dbReference type="RefSeq" id="WP_348269126.1">
    <property type="nucleotide sequence ID" value="NZ_CP121194.1"/>
</dbReference>
<dbReference type="SMART" id="SM00729">
    <property type="entry name" value="Elp3"/>
    <property type="match status" value="1"/>
</dbReference>
<dbReference type="InterPro" id="IPR007197">
    <property type="entry name" value="rSAM"/>
</dbReference>
<dbReference type="Gene3D" id="3.40.50.280">
    <property type="entry name" value="Cobalamin-binding domain"/>
    <property type="match status" value="1"/>
</dbReference>
<comment type="cofactor">
    <cofactor evidence="1">
        <name>[4Fe-4S] cluster</name>
        <dbReference type="ChEBI" id="CHEBI:49883"/>
    </cofactor>
</comment>